<keyword evidence="4" id="KW-0456">Lyase</keyword>
<dbReference type="GO" id="GO:0006729">
    <property type="term" value="P:tetrahydrobiopterin biosynthetic process"/>
    <property type="evidence" value="ECO:0007669"/>
    <property type="project" value="InterPro"/>
</dbReference>
<dbReference type="InterPro" id="IPR001533">
    <property type="entry name" value="Pterin_deHydtase"/>
</dbReference>
<dbReference type="Gene3D" id="3.30.1360.20">
    <property type="entry name" value="Transcriptional coactivator/pterin dehydratase"/>
    <property type="match status" value="1"/>
</dbReference>
<comment type="similarity">
    <text evidence="2">Belongs to the pterin-4-alpha-carbinolamine dehydratase family.</text>
</comment>
<dbReference type="AlphaFoldDB" id="A0A0D2B672"/>
<dbReference type="GO" id="GO:0008124">
    <property type="term" value="F:4-alpha-hydroxytetrahydrobiopterin dehydratase activity"/>
    <property type="evidence" value="ECO:0007669"/>
    <property type="project" value="UniProtKB-EC"/>
</dbReference>
<reference evidence="5 6" key="1">
    <citation type="submission" date="2015-01" db="EMBL/GenBank/DDBJ databases">
        <title>The Genome Sequence of Exophiala oligosperma CBS72588.</title>
        <authorList>
            <consortium name="The Broad Institute Genomics Platform"/>
            <person name="Cuomo C."/>
            <person name="de Hoog S."/>
            <person name="Gorbushina A."/>
            <person name="Stielow B."/>
            <person name="Teixiera M."/>
            <person name="Abouelleil A."/>
            <person name="Chapman S.B."/>
            <person name="Priest M."/>
            <person name="Young S.K."/>
            <person name="Wortman J."/>
            <person name="Nusbaum C."/>
            <person name="Birren B."/>
        </authorList>
    </citation>
    <scope>NUCLEOTIDE SEQUENCE [LARGE SCALE GENOMIC DNA]</scope>
    <source>
        <strain evidence="5 6">CBS 72588</strain>
    </source>
</reference>
<evidence type="ECO:0000313" key="6">
    <source>
        <dbReference type="Proteomes" id="UP000053342"/>
    </source>
</evidence>
<dbReference type="SUPFAM" id="SSF55248">
    <property type="entry name" value="PCD-like"/>
    <property type="match status" value="1"/>
</dbReference>
<comment type="catalytic activity">
    <reaction evidence="1">
        <text>(4aS,6R)-4a-hydroxy-L-erythro-5,6,7,8-tetrahydrobiopterin = (6R)-L-erythro-6,7-dihydrobiopterin + H2O</text>
        <dbReference type="Rhea" id="RHEA:11920"/>
        <dbReference type="ChEBI" id="CHEBI:15377"/>
        <dbReference type="ChEBI" id="CHEBI:15642"/>
        <dbReference type="ChEBI" id="CHEBI:43120"/>
        <dbReference type="EC" id="4.2.1.96"/>
    </reaction>
</comment>
<keyword evidence="6" id="KW-1185">Reference proteome</keyword>
<proteinExistence type="inferred from homology"/>
<dbReference type="GeneID" id="27352508"/>
<dbReference type="RefSeq" id="XP_016267987.1">
    <property type="nucleotide sequence ID" value="XM_016400934.1"/>
</dbReference>
<evidence type="ECO:0000256" key="3">
    <source>
        <dbReference type="ARBA" id="ARBA00013252"/>
    </source>
</evidence>
<gene>
    <name evidence="5" type="ORF">PV06_00434</name>
</gene>
<name>A0A0D2B672_9EURO</name>
<sequence>MSFSTITPMSGCYRVLLRSLDTSRSGRNHVHPLSTWTSSIRPGLIFRGHSMVLGQPLRHLSLAATMENPITISNDRQKITFRLKDGSEITQQFHPTPKAKTDKLTAALASLLSDKAGTRNATAPSTSFGTSHWVLDPLGDAIHRHLALTSPEERDRVEKAIMEEADKMNHHPHIARVGEGDNGQGQLNNCLTVTCTTHSPRGLSVRDTRLAAKINEVLSEIDVTRPVVGSVPGQGSNEISERVKLSRKASIFENRQKILEALDNCGCENAKS</sequence>
<evidence type="ECO:0000313" key="5">
    <source>
        <dbReference type="EMBL" id="KIW47771.1"/>
    </source>
</evidence>
<dbReference type="OrthoDB" id="277398at2759"/>
<dbReference type="InterPro" id="IPR036428">
    <property type="entry name" value="PCD_sf"/>
</dbReference>
<protein>
    <recommendedName>
        <fullName evidence="3">4a-hydroxytetrahydrobiopterin dehydratase</fullName>
        <ecNumber evidence="3">4.2.1.96</ecNumber>
    </recommendedName>
</protein>
<organism evidence="5 6">
    <name type="scientific">Exophiala oligosperma</name>
    <dbReference type="NCBI Taxonomy" id="215243"/>
    <lineage>
        <taxon>Eukaryota</taxon>
        <taxon>Fungi</taxon>
        <taxon>Dikarya</taxon>
        <taxon>Ascomycota</taxon>
        <taxon>Pezizomycotina</taxon>
        <taxon>Eurotiomycetes</taxon>
        <taxon>Chaetothyriomycetidae</taxon>
        <taxon>Chaetothyriales</taxon>
        <taxon>Herpotrichiellaceae</taxon>
        <taxon>Exophiala</taxon>
    </lineage>
</organism>
<dbReference type="EC" id="4.2.1.96" evidence="3"/>
<evidence type="ECO:0000256" key="4">
    <source>
        <dbReference type="ARBA" id="ARBA00023239"/>
    </source>
</evidence>
<dbReference type="EMBL" id="KN847332">
    <property type="protein sequence ID" value="KIW47771.1"/>
    <property type="molecule type" value="Genomic_DNA"/>
</dbReference>
<dbReference type="VEuPathDB" id="FungiDB:PV06_00434"/>
<accession>A0A0D2B672</accession>
<dbReference type="HOGENOM" id="CLU_087339_0_0_1"/>
<dbReference type="Pfam" id="PF01329">
    <property type="entry name" value="Pterin_4a"/>
    <property type="match status" value="1"/>
</dbReference>
<evidence type="ECO:0000256" key="1">
    <source>
        <dbReference type="ARBA" id="ARBA00001554"/>
    </source>
</evidence>
<evidence type="ECO:0000256" key="2">
    <source>
        <dbReference type="ARBA" id="ARBA00006472"/>
    </source>
</evidence>
<dbReference type="Proteomes" id="UP000053342">
    <property type="component" value="Unassembled WGS sequence"/>
</dbReference>